<feature type="transmembrane region" description="Helical" evidence="8">
    <location>
        <begin position="170"/>
        <end position="193"/>
    </location>
</feature>
<gene>
    <name evidence="11" type="ORF">MTR65_05540</name>
</gene>
<evidence type="ECO:0000256" key="4">
    <source>
        <dbReference type="ARBA" id="ARBA00022692"/>
    </source>
</evidence>
<name>A0ABT0AAA9_9SPHN</name>
<protein>
    <submittedName>
        <fullName evidence="11">Ammonium transporter</fullName>
    </submittedName>
</protein>
<keyword evidence="7" id="KW-0924">Ammonia transport</keyword>
<dbReference type="Gene3D" id="1.10.3430.10">
    <property type="entry name" value="Ammonium transporter AmtB like domains"/>
    <property type="match status" value="1"/>
</dbReference>
<evidence type="ECO:0000256" key="3">
    <source>
        <dbReference type="ARBA" id="ARBA00022448"/>
    </source>
</evidence>
<sequence length="442" mass="44413">MNGMGRADGQIGKAGHRLALSACSLLFASISSPACAQSGALDLADTGDTAWILAASVLAFAATLPGFVLFACGQARGRNQITTLYQGMGAVLASTLAWAIAGYTLAFGHATGGWLGAGNAWMLREFGNLRAGSSIPESGFALFQSTSALLPVAILVAFRSGRMNTAWLMLFAPLWSLVAYAPLAHAIWGGGWISEKFLPIDWNGGIVIGVGVGVSGLVLALMGADREPAPSPLSPLGLLLALLGATLFLVGRIAASGGQALTGNDDAAAAMLATLLGAAAGTMTWLLLGRATNCPPGPLSLARGILCGLACIAPAAGYVSPGGAIVIGAFGTTVSYSLARTLQARTRLGDAGVLASVFAGGGACGSLLVVPFIQPALGGTGHPSGTSLIDQLIGQAGTLALATIWVAATTLVLATMVSLVRPMRPAQECVDQGLDIATPEGF</sequence>
<feature type="domain" description="Ammonium transporter AmtB-like" evidence="10">
    <location>
        <begin position="50"/>
        <end position="437"/>
    </location>
</feature>
<feature type="chain" id="PRO_5047292817" evidence="9">
    <location>
        <begin position="37"/>
        <end position="442"/>
    </location>
</feature>
<dbReference type="InterPro" id="IPR029020">
    <property type="entry name" value="Ammonium/urea_transptr"/>
</dbReference>
<dbReference type="EMBL" id="JALHAT010000005">
    <property type="protein sequence ID" value="MCJ1960133.1"/>
    <property type="molecule type" value="Genomic_DNA"/>
</dbReference>
<comment type="caution">
    <text evidence="11">The sequence shown here is derived from an EMBL/GenBank/DDBJ whole genome shotgun (WGS) entry which is preliminary data.</text>
</comment>
<evidence type="ECO:0000256" key="8">
    <source>
        <dbReference type="SAM" id="Phobius"/>
    </source>
</evidence>
<feature type="signal peptide" evidence="9">
    <location>
        <begin position="1"/>
        <end position="36"/>
    </location>
</feature>
<keyword evidence="4 8" id="KW-0812">Transmembrane</keyword>
<dbReference type="RefSeq" id="WP_243797929.1">
    <property type="nucleotide sequence ID" value="NZ_JALHAT010000005.1"/>
</dbReference>
<evidence type="ECO:0000256" key="1">
    <source>
        <dbReference type="ARBA" id="ARBA00004141"/>
    </source>
</evidence>
<reference evidence="11" key="1">
    <citation type="submission" date="2022-03" db="EMBL/GenBank/DDBJ databases">
        <title>Identification of a novel bacterium isolated from mangrove sediments.</title>
        <authorList>
            <person name="Pan X."/>
        </authorList>
    </citation>
    <scope>NUCLEOTIDE SEQUENCE</scope>
    <source>
        <strain evidence="11">B2637</strain>
    </source>
</reference>
<evidence type="ECO:0000256" key="7">
    <source>
        <dbReference type="ARBA" id="ARBA00023177"/>
    </source>
</evidence>
<evidence type="ECO:0000256" key="6">
    <source>
        <dbReference type="ARBA" id="ARBA00023136"/>
    </source>
</evidence>
<organism evidence="11 12">
    <name type="scientific">Novosphingobium mangrovi</name>
    <name type="common">ex Hu et al. 2023</name>
    <dbReference type="NCBI Taxonomy" id="2930094"/>
    <lineage>
        <taxon>Bacteria</taxon>
        <taxon>Pseudomonadati</taxon>
        <taxon>Pseudomonadota</taxon>
        <taxon>Alphaproteobacteria</taxon>
        <taxon>Sphingomonadales</taxon>
        <taxon>Sphingomonadaceae</taxon>
        <taxon>Novosphingobium</taxon>
    </lineage>
</organism>
<keyword evidence="3" id="KW-0813">Transport</keyword>
<evidence type="ECO:0000259" key="10">
    <source>
        <dbReference type="Pfam" id="PF00909"/>
    </source>
</evidence>
<comment type="similarity">
    <text evidence="2">Belongs to the ammonia transporter channel (TC 1.A.11.2) family.</text>
</comment>
<proteinExistence type="inferred from homology"/>
<feature type="transmembrane region" description="Helical" evidence="8">
    <location>
        <begin position="205"/>
        <end position="224"/>
    </location>
</feature>
<feature type="transmembrane region" description="Helical" evidence="8">
    <location>
        <begin position="300"/>
        <end position="316"/>
    </location>
</feature>
<evidence type="ECO:0000256" key="2">
    <source>
        <dbReference type="ARBA" id="ARBA00005887"/>
    </source>
</evidence>
<feature type="transmembrane region" description="Helical" evidence="8">
    <location>
        <begin position="351"/>
        <end position="373"/>
    </location>
</feature>
<feature type="transmembrane region" description="Helical" evidence="8">
    <location>
        <begin position="52"/>
        <end position="72"/>
    </location>
</feature>
<accession>A0ABT0AAA9</accession>
<feature type="transmembrane region" description="Helical" evidence="8">
    <location>
        <begin position="267"/>
        <end position="288"/>
    </location>
</feature>
<dbReference type="Proteomes" id="UP001162802">
    <property type="component" value="Unassembled WGS sequence"/>
</dbReference>
<dbReference type="PANTHER" id="PTHR43029:SF10">
    <property type="entry name" value="AMMONIUM TRANSPORTER MEP2"/>
    <property type="match status" value="1"/>
</dbReference>
<keyword evidence="5 8" id="KW-1133">Transmembrane helix</keyword>
<comment type="subcellular location">
    <subcellularLocation>
        <location evidence="1">Membrane</location>
        <topology evidence="1">Multi-pass membrane protein</topology>
    </subcellularLocation>
</comment>
<evidence type="ECO:0000256" key="9">
    <source>
        <dbReference type="SAM" id="SignalP"/>
    </source>
</evidence>
<dbReference type="PANTHER" id="PTHR43029">
    <property type="entry name" value="AMMONIUM TRANSPORTER MEP2"/>
    <property type="match status" value="1"/>
</dbReference>
<keyword evidence="9" id="KW-0732">Signal</keyword>
<evidence type="ECO:0000256" key="5">
    <source>
        <dbReference type="ARBA" id="ARBA00022989"/>
    </source>
</evidence>
<keyword evidence="6 8" id="KW-0472">Membrane</keyword>
<feature type="transmembrane region" description="Helical" evidence="8">
    <location>
        <begin position="139"/>
        <end position="158"/>
    </location>
</feature>
<feature type="transmembrane region" description="Helical" evidence="8">
    <location>
        <begin position="84"/>
        <end position="106"/>
    </location>
</feature>
<dbReference type="Pfam" id="PF00909">
    <property type="entry name" value="Ammonium_transp"/>
    <property type="match status" value="1"/>
</dbReference>
<dbReference type="InterPro" id="IPR024041">
    <property type="entry name" value="NH4_transpt_AmtB-like_dom"/>
</dbReference>
<feature type="transmembrane region" description="Helical" evidence="8">
    <location>
        <begin position="322"/>
        <end position="339"/>
    </location>
</feature>
<dbReference type="InterPro" id="IPR001905">
    <property type="entry name" value="Ammonium_transpt"/>
</dbReference>
<keyword evidence="12" id="KW-1185">Reference proteome</keyword>
<evidence type="ECO:0000313" key="11">
    <source>
        <dbReference type="EMBL" id="MCJ1960133.1"/>
    </source>
</evidence>
<evidence type="ECO:0000313" key="12">
    <source>
        <dbReference type="Proteomes" id="UP001162802"/>
    </source>
</evidence>
<feature type="transmembrane region" description="Helical" evidence="8">
    <location>
        <begin position="236"/>
        <end position="255"/>
    </location>
</feature>
<feature type="transmembrane region" description="Helical" evidence="8">
    <location>
        <begin position="393"/>
        <end position="414"/>
    </location>
</feature>
<dbReference type="SUPFAM" id="SSF111352">
    <property type="entry name" value="Ammonium transporter"/>
    <property type="match status" value="1"/>
</dbReference>